<gene>
    <name evidence="2" type="ORF">DILT_LOCUS5769</name>
</gene>
<protein>
    <submittedName>
        <fullName evidence="2">Uncharacterized protein</fullName>
    </submittedName>
</protein>
<dbReference type="AlphaFoldDB" id="A0A3P7LJ60"/>
<evidence type="ECO:0000313" key="3">
    <source>
        <dbReference type="Proteomes" id="UP000281553"/>
    </source>
</evidence>
<dbReference type="EMBL" id="UYRU01048108">
    <property type="protein sequence ID" value="VDN09938.1"/>
    <property type="molecule type" value="Genomic_DNA"/>
</dbReference>
<sequence>MEEELDGTQRRPSAQKPMAAGTPSRDKMQHLQLERPDIMVEGPVTDTEDDQVDMEFTVMPPSPQVSHANSQQAIAEEVNTDGAKHPQYQDNQWLNRHSPAQEDYITMANKVVRVNANPVFSDKQSIVSGEDSIHEGVVYNANQPLYARGKAHEIPSGGHVYTYRNDSGVPKNPNIDGFHPSSGFNDLGWEFEPDNVPIYRRPVASG</sequence>
<evidence type="ECO:0000313" key="2">
    <source>
        <dbReference type="EMBL" id="VDN09938.1"/>
    </source>
</evidence>
<accession>A0A3P7LJ60</accession>
<feature type="region of interest" description="Disordered" evidence="1">
    <location>
        <begin position="1"/>
        <end position="44"/>
    </location>
</feature>
<keyword evidence="3" id="KW-1185">Reference proteome</keyword>
<evidence type="ECO:0000256" key="1">
    <source>
        <dbReference type="SAM" id="MobiDB-lite"/>
    </source>
</evidence>
<dbReference type="Proteomes" id="UP000281553">
    <property type="component" value="Unassembled WGS sequence"/>
</dbReference>
<feature type="compositionally biased region" description="Basic and acidic residues" evidence="1">
    <location>
        <begin position="24"/>
        <end position="38"/>
    </location>
</feature>
<reference evidence="2 3" key="1">
    <citation type="submission" date="2018-11" db="EMBL/GenBank/DDBJ databases">
        <authorList>
            <consortium name="Pathogen Informatics"/>
        </authorList>
    </citation>
    <scope>NUCLEOTIDE SEQUENCE [LARGE SCALE GENOMIC DNA]</scope>
</reference>
<organism evidence="2 3">
    <name type="scientific">Dibothriocephalus latus</name>
    <name type="common">Fish tapeworm</name>
    <name type="synonym">Diphyllobothrium latum</name>
    <dbReference type="NCBI Taxonomy" id="60516"/>
    <lineage>
        <taxon>Eukaryota</taxon>
        <taxon>Metazoa</taxon>
        <taxon>Spiralia</taxon>
        <taxon>Lophotrochozoa</taxon>
        <taxon>Platyhelminthes</taxon>
        <taxon>Cestoda</taxon>
        <taxon>Eucestoda</taxon>
        <taxon>Diphyllobothriidea</taxon>
        <taxon>Diphyllobothriidae</taxon>
        <taxon>Dibothriocephalus</taxon>
    </lineage>
</organism>
<proteinExistence type="predicted"/>
<dbReference type="OrthoDB" id="10519872at2759"/>
<name>A0A3P7LJ60_DIBLA</name>